<evidence type="ECO:0000313" key="1">
    <source>
        <dbReference type="EMBL" id="AUO14960.1"/>
    </source>
</evidence>
<dbReference type="Proteomes" id="UP000267352">
    <property type="component" value="Segment"/>
</dbReference>
<dbReference type="EMBL" id="MG702567">
    <property type="protein sequence ID" value="AUO14960.1"/>
    <property type="molecule type" value="Genomic_DNA"/>
</dbReference>
<proteinExistence type="predicted"/>
<reference evidence="1" key="1">
    <citation type="submission" date="2017-12" db="EMBL/GenBank/DDBJ databases">
        <authorList>
            <person name="Katneni V.K."/>
            <person name="Shekhar M.S."/>
            <person name="Otta S.K."/>
            <person name="Karthic K."/>
            <person name="Jangam A.K."/>
            <person name="Gopikrishna G."/>
            <person name="Vijayan K.K."/>
        </authorList>
    </citation>
    <scope>NUCLEOTIDE SEQUENCE [LARGE SCALE GENOMIC DNA]</scope>
    <source>
        <strain evidence="1">IN_AP4RU</strain>
    </source>
</reference>
<organism evidence="1">
    <name type="scientific">White spot syndrome virus</name>
    <dbReference type="NCBI Taxonomy" id="342409"/>
    <lineage>
        <taxon>Viruses</taxon>
        <taxon>Viruses incertae sedis</taxon>
        <taxon>Naldaviricetes</taxon>
        <taxon>Nimaviridae</taxon>
        <taxon>Whispovirus</taxon>
    </lineage>
</organism>
<reference evidence="1" key="2">
    <citation type="journal article" date="2018" name="Genome Announc.">
        <title>First Report of a Complete Genome Sequence of White spot syndrome virus from India.</title>
        <authorList>
            <person name="Vinaya Kumar K."/>
            <person name="Shekhar M.S."/>
            <person name="Otta S.K."/>
            <person name="Karthic K."/>
            <person name="Ashok Kumar J."/>
            <person name="Gopikrishna G."/>
            <person name="Vijayan K.K."/>
        </authorList>
    </citation>
    <scope>NUCLEOTIDE SEQUENCE</scope>
    <source>
        <strain evidence="1">IN_AP4RU</strain>
    </source>
</reference>
<name>A0A2I6SBL7_9VIRU</name>
<accession>A0A2I6SBL7</accession>
<sequence length="65" mass="7443">MYEQYGNFDEELEDKLRSGFISYDTYVTAKDNWGRCATGKGRASRTHNSKSILVCVFEKVSECAH</sequence>
<protein>
    <submittedName>
        <fullName evidence="1">WSSV102</fullName>
    </submittedName>
</protein>